<sequence length="1001" mass="116598">MSIVEDAAAKMNLLVESEVIRKLQGANEAKTRLLIIDEVLSILGWSKDEYEPEQVTTIKSYTDYRLTIDGQPRLIVEAKRVGAVNPLPKNIQSRQYANSFLFNNYGPEMKMLLDQCINYCIHCGIPYALATTGEIWIVMPCFKLGEEWGKLKSLVFHSLKDIRNKFGEFYGLLSREAIKNNSLEEHFGKMMLIEPTVAIHPRDFIDSIPETKQIQQKQIIRAFFNNFMADITQPGQSKMLQQCYVDSYELNEFSRELQQILQYDAVIEESDLSMEEVDQTTLENELEIQSDSGNPKTILLVGNVGAGKSTFVHRFVKFDRPKQHICTIVNLINDAIANISQGREEEQRLADKVLTSLAQQFQDKLDPYAPAVLRGCFADRLGRFKKQKQILFQKDPDKYSLEEEDYLYGLSNDKYDHLVGYIRFARKKRYKVWVAFDNVDRGSDSYQQFIYSFAHQLCNDAKCVTLITLRQDTFLEAQEAGFLDVRSTDIVFQLKSPEFRQIISKRRKYIDRITNSGELPKLFKPYFQLINLLNLHIKHLLLQEDDFIRLFITAFSLNNIRYGLAMLANYYTSSHATFHEFYDKCKEVTPLNLDFKFNYELENNRFLQALMLTDGWWFEEKKSDVFNIFSVDRFEKVSHFLMLRILAYLSLKVNYTSSRYSVKYEKIKSDLVFLGYQSHHVNNATLKLLYAGLLISPSLPATSITEMRSEIPDPLPADTKIALSAKGYYYLQKLVSNRYYQTRVGEDMIWYNEEFAKRYIECLRDTFDAQTSGYDDTLQATDARETFIDYLKWSWLEEVQANNIRQTNKDWAQVINSLVERKVFGENFSNLSFIQANKRKSLENSEELLDEFYSNYSDLQTYDKSWTIQNTSKESPFQMPLFEDETIDYEQVILDAVQSLGSLPKGLKTKKISYVIRILWALEIAFRVGLGPLQAKEIANLIRTYGKEYISIRSVVSFFQDQKKYEGEYQEFWREEPIGFYTINASGQKILISQLESEPLN</sequence>
<organism evidence="1 2">
    <name type="scientific">Ktedonobacter robiniae</name>
    <dbReference type="NCBI Taxonomy" id="2778365"/>
    <lineage>
        <taxon>Bacteria</taxon>
        <taxon>Bacillati</taxon>
        <taxon>Chloroflexota</taxon>
        <taxon>Ktedonobacteria</taxon>
        <taxon>Ktedonobacterales</taxon>
        <taxon>Ktedonobacteraceae</taxon>
        <taxon>Ktedonobacter</taxon>
    </lineage>
</organism>
<dbReference type="RefSeq" id="WP_201370111.1">
    <property type="nucleotide sequence ID" value="NZ_BNJG01000001.1"/>
</dbReference>
<proteinExistence type="predicted"/>
<gene>
    <name evidence="1" type="ORF">KSB_17360</name>
</gene>
<evidence type="ECO:0000313" key="2">
    <source>
        <dbReference type="Proteomes" id="UP000654345"/>
    </source>
</evidence>
<evidence type="ECO:0000313" key="1">
    <source>
        <dbReference type="EMBL" id="GHO53261.1"/>
    </source>
</evidence>
<comment type="caution">
    <text evidence="1">The sequence shown here is derived from an EMBL/GenBank/DDBJ whole genome shotgun (WGS) entry which is preliminary data.</text>
</comment>
<dbReference type="Gene3D" id="3.40.50.300">
    <property type="entry name" value="P-loop containing nucleotide triphosphate hydrolases"/>
    <property type="match status" value="1"/>
</dbReference>
<dbReference type="InterPro" id="IPR027417">
    <property type="entry name" value="P-loop_NTPase"/>
</dbReference>
<dbReference type="EMBL" id="BNJG01000001">
    <property type="protein sequence ID" value="GHO53261.1"/>
    <property type="molecule type" value="Genomic_DNA"/>
</dbReference>
<dbReference type="SUPFAM" id="SSF52540">
    <property type="entry name" value="P-loop containing nucleoside triphosphate hydrolases"/>
    <property type="match status" value="1"/>
</dbReference>
<reference evidence="1 2" key="1">
    <citation type="journal article" date="2021" name="Int. J. Syst. Evol. Microbiol.">
        <title>Reticulibacter mediterranei gen. nov., sp. nov., within the new family Reticulibacteraceae fam. nov., and Ktedonospora formicarum gen. nov., sp. nov., Ktedonobacter robiniae sp. nov., Dictyobacter formicarum sp. nov. and Dictyobacter arantiisoli sp. nov., belonging to the class Ktedonobacteria.</title>
        <authorList>
            <person name="Yabe S."/>
            <person name="Zheng Y."/>
            <person name="Wang C.M."/>
            <person name="Sakai Y."/>
            <person name="Abe K."/>
            <person name="Yokota A."/>
            <person name="Donadio S."/>
            <person name="Cavaletti L."/>
            <person name="Monciardini P."/>
        </authorList>
    </citation>
    <scope>NUCLEOTIDE SEQUENCE [LARGE SCALE GENOMIC DNA]</scope>
    <source>
        <strain evidence="1 2">SOSP1-30</strain>
    </source>
</reference>
<evidence type="ECO:0008006" key="3">
    <source>
        <dbReference type="Google" id="ProtNLM"/>
    </source>
</evidence>
<protein>
    <recommendedName>
        <fullName evidence="3">AAA+ ATPase domain-containing protein</fullName>
    </recommendedName>
</protein>
<dbReference type="Proteomes" id="UP000654345">
    <property type="component" value="Unassembled WGS sequence"/>
</dbReference>
<name>A0ABQ3UKJ6_9CHLR</name>
<accession>A0ABQ3UKJ6</accession>
<keyword evidence="2" id="KW-1185">Reference proteome</keyword>